<name>A0A1B1ASS2_9ACTN</name>
<feature type="transmembrane region" description="Helical" evidence="7">
    <location>
        <begin position="377"/>
        <end position="394"/>
    </location>
</feature>
<proteinExistence type="predicted"/>
<feature type="transmembrane region" description="Helical" evidence="7">
    <location>
        <begin position="31"/>
        <end position="51"/>
    </location>
</feature>
<feature type="transmembrane region" description="Helical" evidence="7">
    <location>
        <begin position="309"/>
        <end position="331"/>
    </location>
</feature>
<accession>A0A1B1ASS2</accession>
<keyword evidence="3 7" id="KW-0812">Transmembrane</keyword>
<dbReference type="Pfam" id="PF07690">
    <property type="entry name" value="MFS_1"/>
    <property type="match status" value="1"/>
</dbReference>
<dbReference type="Gene3D" id="1.20.1250.20">
    <property type="entry name" value="MFS general substrate transporter like domains"/>
    <property type="match status" value="1"/>
</dbReference>
<dbReference type="InterPro" id="IPR011701">
    <property type="entry name" value="MFS"/>
</dbReference>
<feature type="transmembrane region" description="Helical" evidence="7">
    <location>
        <begin position="352"/>
        <end position="371"/>
    </location>
</feature>
<dbReference type="SUPFAM" id="SSF103473">
    <property type="entry name" value="MFS general substrate transporter"/>
    <property type="match status" value="1"/>
</dbReference>
<evidence type="ECO:0000256" key="3">
    <source>
        <dbReference type="ARBA" id="ARBA00022692"/>
    </source>
</evidence>
<gene>
    <name evidence="8" type="ORF">AVL59_08165</name>
</gene>
<dbReference type="AlphaFoldDB" id="A0A1B1ASS2"/>
<feature type="transmembrane region" description="Helical" evidence="7">
    <location>
        <begin position="281"/>
        <end position="303"/>
    </location>
</feature>
<evidence type="ECO:0000256" key="1">
    <source>
        <dbReference type="ARBA" id="ARBA00004651"/>
    </source>
</evidence>
<dbReference type="PANTHER" id="PTHR23513:SF6">
    <property type="entry name" value="MAJOR FACILITATOR SUPERFAMILY ASSOCIATED DOMAIN-CONTAINING PROTEIN"/>
    <property type="match status" value="1"/>
</dbReference>
<feature type="transmembrane region" description="Helical" evidence="7">
    <location>
        <begin position="216"/>
        <end position="235"/>
    </location>
</feature>
<dbReference type="KEGG" id="sgs:AVL59_08165"/>
<evidence type="ECO:0000313" key="8">
    <source>
        <dbReference type="EMBL" id="ANP49580.1"/>
    </source>
</evidence>
<evidence type="ECO:0008006" key="10">
    <source>
        <dbReference type="Google" id="ProtNLM"/>
    </source>
</evidence>
<feature type="compositionally biased region" description="Low complexity" evidence="6">
    <location>
        <begin position="431"/>
        <end position="444"/>
    </location>
</feature>
<organism evidence="8 9">
    <name type="scientific">Streptomyces griseochromogenes</name>
    <dbReference type="NCBI Taxonomy" id="68214"/>
    <lineage>
        <taxon>Bacteria</taxon>
        <taxon>Bacillati</taxon>
        <taxon>Actinomycetota</taxon>
        <taxon>Actinomycetes</taxon>
        <taxon>Kitasatosporales</taxon>
        <taxon>Streptomycetaceae</taxon>
        <taxon>Streptomyces</taxon>
    </lineage>
</organism>
<dbReference type="Proteomes" id="UP000092659">
    <property type="component" value="Chromosome"/>
</dbReference>
<evidence type="ECO:0000256" key="4">
    <source>
        <dbReference type="ARBA" id="ARBA00022989"/>
    </source>
</evidence>
<dbReference type="GO" id="GO:0005886">
    <property type="term" value="C:plasma membrane"/>
    <property type="evidence" value="ECO:0007669"/>
    <property type="project" value="UniProtKB-SubCell"/>
</dbReference>
<feature type="transmembrane region" description="Helical" evidence="7">
    <location>
        <begin position="63"/>
        <end position="81"/>
    </location>
</feature>
<dbReference type="STRING" id="68214.AVL59_08165"/>
<dbReference type="PANTHER" id="PTHR23513">
    <property type="entry name" value="INTEGRAL MEMBRANE EFFLUX PROTEIN-RELATED"/>
    <property type="match status" value="1"/>
</dbReference>
<dbReference type="CDD" id="cd06173">
    <property type="entry name" value="MFS_MefA_like"/>
    <property type="match status" value="1"/>
</dbReference>
<keyword evidence="2" id="KW-1003">Cell membrane</keyword>
<evidence type="ECO:0000313" key="9">
    <source>
        <dbReference type="Proteomes" id="UP000092659"/>
    </source>
</evidence>
<keyword evidence="4 7" id="KW-1133">Transmembrane helix</keyword>
<comment type="subcellular location">
    <subcellularLocation>
        <location evidence="1">Cell membrane</location>
        <topology evidence="1">Multi-pass membrane protein</topology>
    </subcellularLocation>
</comment>
<evidence type="ECO:0000256" key="2">
    <source>
        <dbReference type="ARBA" id="ARBA00022475"/>
    </source>
</evidence>
<sequence length="444" mass="45922">MQAAAFLNGVGTRCGQLAVAWWSLGETGSPAVFSGFVALGTAAEIGTRGLLGRLGDTYRPDRLIALCYLLSSATVAVLAALYAGGLYHPLVLALGLALLGLSNGVREPLQTTVVRALVPVRQVEQAMRRRGSVTSITSLLGPIVASVLLGLWGTGPTLAVNAAAVACGLVLMRTVRTTTPARRGPGSGERSRLRTWYRGTREGFGALYRIKSEFHLALLALVVNLGLYPVFAVLLPSLTRREFPHATWLVGIVEGAFGAGLLLGSLGAVARLTRPFGRFTVVIGGFGLTGGAILCSGIAGRAVTRDPALLAAVLVPCFLVGGIGLIMITVTTSTVRVLATPEGMRNRITSSAAFLSGLAVPLGNVLGGVLAQGVGEAMALTVFGALIIAATVTGSRSSGLRRVLTLPDDALPDAYPRLYPRAFRATPDSPARPGAGPRTGPCPR</sequence>
<reference evidence="8 9" key="1">
    <citation type="submission" date="2016-06" db="EMBL/GenBank/DDBJ databases">
        <title>Complete genome sequence of Streptomyces griseochromogenes ATCC 14511, the Blasticidin S producer.</title>
        <authorList>
            <person name="Wu L."/>
        </authorList>
    </citation>
    <scope>NUCLEOTIDE SEQUENCE [LARGE SCALE GENOMIC DNA]</scope>
    <source>
        <strain evidence="8 9">ATCC 14511</strain>
    </source>
</reference>
<feature type="transmembrane region" description="Helical" evidence="7">
    <location>
        <begin position="158"/>
        <end position="175"/>
    </location>
</feature>
<feature type="region of interest" description="Disordered" evidence="6">
    <location>
        <begin position="422"/>
        <end position="444"/>
    </location>
</feature>
<dbReference type="InterPro" id="IPR036259">
    <property type="entry name" value="MFS_trans_sf"/>
</dbReference>
<evidence type="ECO:0000256" key="5">
    <source>
        <dbReference type="ARBA" id="ARBA00023136"/>
    </source>
</evidence>
<keyword evidence="5 7" id="KW-0472">Membrane</keyword>
<evidence type="ECO:0000256" key="7">
    <source>
        <dbReference type="SAM" id="Phobius"/>
    </source>
</evidence>
<evidence type="ECO:0000256" key="6">
    <source>
        <dbReference type="SAM" id="MobiDB-lite"/>
    </source>
</evidence>
<feature type="transmembrane region" description="Helical" evidence="7">
    <location>
        <begin position="247"/>
        <end position="269"/>
    </location>
</feature>
<dbReference type="GO" id="GO:0022857">
    <property type="term" value="F:transmembrane transporter activity"/>
    <property type="evidence" value="ECO:0007669"/>
    <property type="project" value="InterPro"/>
</dbReference>
<protein>
    <recommendedName>
        <fullName evidence="10">MFS transporter</fullName>
    </recommendedName>
</protein>
<dbReference type="EMBL" id="CP016279">
    <property type="protein sequence ID" value="ANP49580.1"/>
    <property type="molecule type" value="Genomic_DNA"/>
</dbReference>